<name>A0AAV5WWL0_9BILA</name>
<accession>A0AAV5WWL0</accession>
<dbReference type="Proteomes" id="UP001432322">
    <property type="component" value="Unassembled WGS sequence"/>
</dbReference>
<sequence>FTTLNDVTVICKRSGKVNGIGAWFMTYSDGTDFEIDIASCLIDIIECDPSTVRFTCENEICPIVSAEEISCPSGTILKDADGITLRGVTCDEQTGFYKHLTSEVHCEEPIATTTD</sequence>
<dbReference type="EMBL" id="BTSY01000006">
    <property type="protein sequence ID" value="GMT34152.1"/>
    <property type="molecule type" value="Genomic_DNA"/>
</dbReference>
<comment type="caution">
    <text evidence="1">The sequence shown here is derived from an EMBL/GenBank/DDBJ whole genome shotgun (WGS) entry which is preliminary data.</text>
</comment>
<proteinExistence type="predicted"/>
<evidence type="ECO:0000313" key="2">
    <source>
        <dbReference type="Proteomes" id="UP001432322"/>
    </source>
</evidence>
<protein>
    <submittedName>
        <fullName evidence="1">Uncharacterized protein</fullName>
    </submittedName>
</protein>
<reference evidence="1" key="1">
    <citation type="submission" date="2023-10" db="EMBL/GenBank/DDBJ databases">
        <title>Genome assembly of Pristionchus species.</title>
        <authorList>
            <person name="Yoshida K."/>
            <person name="Sommer R.J."/>
        </authorList>
    </citation>
    <scope>NUCLEOTIDE SEQUENCE</scope>
    <source>
        <strain evidence="1">RS5133</strain>
    </source>
</reference>
<feature type="non-terminal residue" evidence="1">
    <location>
        <position position="115"/>
    </location>
</feature>
<organism evidence="1 2">
    <name type="scientific">Pristionchus fissidentatus</name>
    <dbReference type="NCBI Taxonomy" id="1538716"/>
    <lineage>
        <taxon>Eukaryota</taxon>
        <taxon>Metazoa</taxon>
        <taxon>Ecdysozoa</taxon>
        <taxon>Nematoda</taxon>
        <taxon>Chromadorea</taxon>
        <taxon>Rhabditida</taxon>
        <taxon>Rhabditina</taxon>
        <taxon>Diplogasteromorpha</taxon>
        <taxon>Diplogasteroidea</taxon>
        <taxon>Neodiplogasteridae</taxon>
        <taxon>Pristionchus</taxon>
    </lineage>
</organism>
<evidence type="ECO:0000313" key="1">
    <source>
        <dbReference type="EMBL" id="GMT34152.1"/>
    </source>
</evidence>
<feature type="non-terminal residue" evidence="1">
    <location>
        <position position="1"/>
    </location>
</feature>
<dbReference type="AlphaFoldDB" id="A0AAV5WWL0"/>
<keyword evidence="2" id="KW-1185">Reference proteome</keyword>
<gene>
    <name evidence="1" type="ORF">PFISCL1PPCAC_25449</name>
</gene>